<dbReference type="Gene3D" id="1.20.900.10">
    <property type="entry name" value="Dbl homology (DH) domain"/>
    <property type="match status" value="1"/>
</dbReference>
<dbReference type="OrthoDB" id="660555at2759"/>
<comment type="caution">
    <text evidence="3">The sequence shown here is derived from an EMBL/GenBank/DDBJ whole genome shotgun (WGS) entry which is preliminary data.</text>
</comment>
<organism evidence="3 4">
    <name type="scientific">Catenaria anguillulae PL171</name>
    <dbReference type="NCBI Taxonomy" id="765915"/>
    <lineage>
        <taxon>Eukaryota</taxon>
        <taxon>Fungi</taxon>
        <taxon>Fungi incertae sedis</taxon>
        <taxon>Blastocladiomycota</taxon>
        <taxon>Blastocladiomycetes</taxon>
        <taxon>Blastocladiales</taxon>
        <taxon>Catenariaceae</taxon>
        <taxon>Catenaria</taxon>
    </lineage>
</organism>
<dbReference type="InterPro" id="IPR000219">
    <property type="entry name" value="DH_dom"/>
</dbReference>
<dbReference type="AlphaFoldDB" id="A0A1Y2HZ41"/>
<dbReference type="PANTHER" id="PTHR12673">
    <property type="entry name" value="FACIOGENITAL DYSPLASIA PROTEIN"/>
    <property type="match status" value="1"/>
</dbReference>
<dbReference type="CDD" id="cd00160">
    <property type="entry name" value="RhoGEF"/>
    <property type="match status" value="1"/>
</dbReference>
<feature type="compositionally biased region" description="Low complexity" evidence="1">
    <location>
        <begin position="100"/>
        <end position="125"/>
    </location>
</feature>
<dbReference type="SUPFAM" id="SSF48065">
    <property type="entry name" value="DBL homology domain (DH-domain)"/>
    <property type="match status" value="1"/>
</dbReference>
<protein>
    <recommendedName>
        <fullName evidence="2">DH domain-containing protein</fullName>
    </recommendedName>
</protein>
<dbReference type="InterPro" id="IPR051092">
    <property type="entry name" value="FYVE_RhoGEF_PH"/>
</dbReference>
<proteinExistence type="predicted"/>
<evidence type="ECO:0000313" key="3">
    <source>
        <dbReference type="EMBL" id="ORZ39224.1"/>
    </source>
</evidence>
<dbReference type="Pfam" id="PF00621">
    <property type="entry name" value="RhoGEF"/>
    <property type="match status" value="1"/>
</dbReference>
<dbReference type="Proteomes" id="UP000193411">
    <property type="component" value="Unassembled WGS sequence"/>
</dbReference>
<evidence type="ECO:0000259" key="2">
    <source>
        <dbReference type="PROSITE" id="PS50010"/>
    </source>
</evidence>
<feature type="compositionally biased region" description="Low complexity" evidence="1">
    <location>
        <begin position="201"/>
        <end position="214"/>
    </location>
</feature>
<feature type="region of interest" description="Disordered" evidence="1">
    <location>
        <begin position="35"/>
        <end position="125"/>
    </location>
</feature>
<dbReference type="PROSITE" id="PS50010">
    <property type="entry name" value="DH_2"/>
    <property type="match status" value="1"/>
</dbReference>
<feature type="compositionally biased region" description="Polar residues" evidence="1">
    <location>
        <begin position="564"/>
        <end position="574"/>
    </location>
</feature>
<dbReference type="SUPFAM" id="SSF50729">
    <property type="entry name" value="PH domain-like"/>
    <property type="match status" value="1"/>
</dbReference>
<dbReference type="GO" id="GO:0005737">
    <property type="term" value="C:cytoplasm"/>
    <property type="evidence" value="ECO:0007669"/>
    <property type="project" value="TreeGrafter"/>
</dbReference>
<feature type="region of interest" description="Disordered" evidence="1">
    <location>
        <begin position="171"/>
        <end position="214"/>
    </location>
</feature>
<keyword evidence="4" id="KW-1185">Reference proteome</keyword>
<accession>A0A1Y2HZ41</accession>
<feature type="compositionally biased region" description="Low complexity" evidence="1">
    <location>
        <begin position="35"/>
        <end position="58"/>
    </location>
</feature>
<feature type="compositionally biased region" description="Pro residues" evidence="1">
    <location>
        <begin position="59"/>
        <end position="69"/>
    </location>
</feature>
<dbReference type="SMART" id="SM00325">
    <property type="entry name" value="RhoGEF"/>
    <property type="match status" value="1"/>
</dbReference>
<evidence type="ECO:0000313" key="4">
    <source>
        <dbReference type="Proteomes" id="UP000193411"/>
    </source>
</evidence>
<name>A0A1Y2HZ41_9FUNG</name>
<evidence type="ECO:0000256" key="1">
    <source>
        <dbReference type="SAM" id="MobiDB-lite"/>
    </source>
</evidence>
<dbReference type="STRING" id="765915.A0A1Y2HZ41"/>
<feature type="domain" description="DH" evidence="2">
    <location>
        <begin position="220"/>
        <end position="392"/>
    </location>
</feature>
<dbReference type="GO" id="GO:0005085">
    <property type="term" value="F:guanyl-nucleotide exchange factor activity"/>
    <property type="evidence" value="ECO:0007669"/>
    <property type="project" value="InterPro"/>
</dbReference>
<dbReference type="PANTHER" id="PTHR12673:SF159">
    <property type="entry name" value="LD03170P"/>
    <property type="match status" value="1"/>
</dbReference>
<dbReference type="EMBL" id="MCFL01000006">
    <property type="protein sequence ID" value="ORZ39224.1"/>
    <property type="molecule type" value="Genomic_DNA"/>
</dbReference>
<dbReference type="InterPro" id="IPR035899">
    <property type="entry name" value="DBL_dom_sf"/>
</dbReference>
<dbReference type="InterPro" id="IPR011993">
    <property type="entry name" value="PH-like_dom_sf"/>
</dbReference>
<sequence>MPRAVNSPRPVDIVAARLDQQLELMMQELAIEAAQASDLAPSSPATSLPATPTSSRRPSLPPFRPPELAVPPLTRSSHHSDADSGRGSTYSNPPRSPLPSSNANASSTANNNTTSMMTGGSTGSMSMALTLEDQGAAGNDFLAQMLGDLHTLYASDEDDDVEAAEHRDALGYPHPDAALGDSPAAAPSAEHGLPPAPATMGRRPSASGQGASAAQALARNRARAVHEIVQTEATYVEMLSALVELVVRPLREALASGSAKKLGYSADDLNKIFGNVEEILGLHVTLLDGLRERYSLWTNDTKISDLFMTILPFLKMYQLYMSMYANAVVTLTRCRKSSSDLHRLIGAAENHQRFKGLQILSFLILPIQRIPRYILLLENLAKYTPESHPDFEPCTTQKRAIAIHSRLSGRPDKLPSLVAPARKFLGESVDFSIRSKALASAGLGLDARRAVAVFLFTDVLVIAKRLQTSAPVVALGGSFASSVPPSESEKWEWRDEVFLPRAWISDEPDADPNEFAIRVVGSERAVTVFATTRAIRDEWRDKIQAAIDASRDTAGTLGARGRSLSRSGPQSLGVITSPMDAHVPPSPTSSTWSGRSGSDRASRSSHGTSWFGGVANVPASPSAYSMRRPSITSLAPPMPRIRPSKVMLACIVRGRQMSVARACAAQVFQTCRPCRRCLRMWMCPHAGSGKSRRVGQRAC</sequence>
<dbReference type="Gene3D" id="2.30.29.30">
    <property type="entry name" value="Pleckstrin-homology domain (PH domain)/Phosphotyrosine-binding domain (PTB)"/>
    <property type="match status" value="1"/>
</dbReference>
<gene>
    <name evidence="3" type="ORF">BCR44DRAFT_1458574</name>
</gene>
<feature type="region of interest" description="Disordered" evidence="1">
    <location>
        <begin position="554"/>
        <end position="608"/>
    </location>
</feature>
<reference evidence="3 4" key="1">
    <citation type="submission" date="2016-07" db="EMBL/GenBank/DDBJ databases">
        <title>Pervasive Adenine N6-methylation of Active Genes in Fungi.</title>
        <authorList>
            <consortium name="DOE Joint Genome Institute"/>
            <person name="Mondo S.J."/>
            <person name="Dannebaum R.O."/>
            <person name="Kuo R.C."/>
            <person name="Labutti K."/>
            <person name="Haridas S."/>
            <person name="Kuo A."/>
            <person name="Salamov A."/>
            <person name="Ahrendt S.R."/>
            <person name="Lipzen A."/>
            <person name="Sullivan W."/>
            <person name="Andreopoulos W.B."/>
            <person name="Clum A."/>
            <person name="Lindquist E."/>
            <person name="Daum C."/>
            <person name="Ramamoorthy G.K."/>
            <person name="Gryganskyi A."/>
            <person name="Culley D."/>
            <person name="Magnuson J.K."/>
            <person name="James T.Y."/>
            <person name="O'Malley M.A."/>
            <person name="Stajich J.E."/>
            <person name="Spatafora J.W."/>
            <person name="Visel A."/>
            <person name="Grigoriev I.V."/>
        </authorList>
    </citation>
    <scope>NUCLEOTIDE SEQUENCE [LARGE SCALE GENOMIC DNA]</scope>
    <source>
        <strain evidence="3 4">PL171</strain>
    </source>
</reference>